<feature type="transmembrane region" description="Helical" evidence="1">
    <location>
        <begin position="6"/>
        <end position="25"/>
    </location>
</feature>
<comment type="caution">
    <text evidence="2">The sequence shown here is derived from an EMBL/GenBank/DDBJ whole genome shotgun (WGS) entry which is preliminary data.</text>
</comment>
<dbReference type="OrthoDB" id="9791748at2"/>
<keyword evidence="1" id="KW-1133">Transmembrane helix</keyword>
<dbReference type="RefSeq" id="WP_116695719.1">
    <property type="nucleotide sequence ID" value="NZ_QEHR01000021.1"/>
</dbReference>
<gene>
    <name evidence="2" type="ORF">DDV96_15665</name>
</gene>
<dbReference type="EMBL" id="QEHR01000021">
    <property type="protein sequence ID" value="PVW11613.1"/>
    <property type="molecule type" value="Genomic_DNA"/>
</dbReference>
<dbReference type="Pfam" id="PF14224">
    <property type="entry name" value="DUF4331"/>
    <property type="match status" value="2"/>
</dbReference>
<dbReference type="AlphaFoldDB" id="A0A2U0HRX0"/>
<keyword evidence="1" id="KW-0472">Membrane</keyword>
<sequence>MKKTTIFAAIGGVGIAVLAIFLIAADHIDSPSVEGTTTDIADLYAFEGNNPDNTVLIATIQGPLAPGDVTNNAAFDENVLLEFNIDNTGDFKEDLVIQAIKRGDSMYFFGPVAPETQGLSSIVETSGPRHRVKISTSENVEVTEEDGMKFFAGPRRDGFFFDFNRFNKVISGEVAPEGFLPPAEASDFFEDLNVLAVSVEVPNSMLGTAPAHVGGAVGINGLPPAYNVWVSAKRKQ</sequence>
<proteinExistence type="predicted"/>
<protein>
    <submittedName>
        <fullName evidence="2">Molecular chaperone DnaK</fullName>
    </submittedName>
</protein>
<organism evidence="2 3">
    <name type="scientific">Marixanthomonas spongiae</name>
    <dbReference type="NCBI Taxonomy" id="2174845"/>
    <lineage>
        <taxon>Bacteria</taxon>
        <taxon>Pseudomonadati</taxon>
        <taxon>Bacteroidota</taxon>
        <taxon>Flavobacteriia</taxon>
        <taxon>Flavobacteriales</taxon>
        <taxon>Flavobacteriaceae</taxon>
        <taxon>Marixanthomonas</taxon>
    </lineage>
</organism>
<evidence type="ECO:0000313" key="3">
    <source>
        <dbReference type="Proteomes" id="UP000245962"/>
    </source>
</evidence>
<keyword evidence="3" id="KW-1185">Reference proteome</keyword>
<evidence type="ECO:0000256" key="1">
    <source>
        <dbReference type="SAM" id="Phobius"/>
    </source>
</evidence>
<reference evidence="2 3" key="1">
    <citation type="submission" date="2018-04" db="EMBL/GenBank/DDBJ databases">
        <title>Marixanthomonas spongiae HN-E44 sp. nov., isolated from a marine sponge.</title>
        <authorList>
            <person name="Luo L."/>
            <person name="Zhuang L."/>
        </authorList>
    </citation>
    <scope>NUCLEOTIDE SEQUENCE [LARGE SCALE GENOMIC DNA]</scope>
    <source>
        <strain evidence="2 3">HN-E44</strain>
    </source>
</reference>
<keyword evidence="1" id="KW-0812">Transmembrane</keyword>
<evidence type="ECO:0000313" key="2">
    <source>
        <dbReference type="EMBL" id="PVW11613.1"/>
    </source>
</evidence>
<accession>A0A2U0HRX0</accession>
<dbReference type="Proteomes" id="UP000245962">
    <property type="component" value="Unassembled WGS sequence"/>
</dbReference>
<dbReference type="InterPro" id="IPR025566">
    <property type="entry name" value="DUF4331"/>
</dbReference>
<name>A0A2U0HRX0_9FLAO</name>